<feature type="transmembrane region" description="Helical" evidence="1">
    <location>
        <begin position="77"/>
        <end position="95"/>
    </location>
</feature>
<name>A0A069E1S9_9PROT</name>
<evidence type="ECO:0000313" key="2">
    <source>
        <dbReference type="EMBL" id="KCZ83539.1"/>
    </source>
</evidence>
<evidence type="ECO:0000313" key="3">
    <source>
        <dbReference type="Proteomes" id="UP000027446"/>
    </source>
</evidence>
<feature type="transmembrane region" description="Helical" evidence="1">
    <location>
        <begin position="164"/>
        <end position="184"/>
    </location>
</feature>
<sequence>MFGWFGPDGYWATHWARDYSSGFVRRGLLGTLIQLPGGDPSDYAVIAIFSWVIALALMVVIADALWRLTRPLARWQAATILVIALLSPVTSGMLIETLGDPIQLIVLVYVLLARHLLAGRRIGVITAVFAAFGLTMSLIHEAAVFFVLPALFIQALMLRKGRGAWMAFAACFISSAGGVAVLLLTNEAEPVTSNPVLHLGDVTYIYPLQFDSFTNLLRDELIRMFASGIGGYMETIARLGGAAALPVFLALLLITFRHGLSRPWSGRQLAVMAAFILPALAIMPLLLVAHDWGRFFAYTFIISMLAMADTAGEETAAPGRTVMLSFLGSGLLLAGLTTTDQLTLYRMDGLRMQPHLMMVSFAILLMARLMVMFSERRSGEQHNASSDIQDTGLVDIIPPGDGISYRAQAGRSGRQRNTAP</sequence>
<feature type="transmembrane region" description="Helical" evidence="1">
    <location>
        <begin position="101"/>
        <end position="117"/>
    </location>
</feature>
<keyword evidence="1" id="KW-0472">Membrane</keyword>
<reference evidence="2 3" key="1">
    <citation type="journal article" date="2014" name="Antonie Van Leeuwenhoek">
        <title>Hyphomonas beringensis sp. nov. and Hyphomonas chukchiensis sp. nov., isolated from surface seawater of the Bering Sea and Chukchi Sea.</title>
        <authorList>
            <person name="Li C."/>
            <person name="Lai Q."/>
            <person name="Li G."/>
            <person name="Dong C."/>
            <person name="Wang J."/>
            <person name="Liao Y."/>
            <person name="Shao Z."/>
        </authorList>
    </citation>
    <scope>NUCLEOTIDE SEQUENCE [LARGE SCALE GENOMIC DNA]</scope>
    <source>
        <strain evidence="2 3">MHS-3</strain>
    </source>
</reference>
<dbReference type="AlphaFoldDB" id="A0A069E1S9"/>
<dbReference type="PATRIC" id="fig|1280949.3.peg.2664"/>
<dbReference type="OrthoDB" id="4750568at2"/>
<accession>A0A069E1S9</accession>
<feature type="transmembrane region" description="Helical" evidence="1">
    <location>
        <begin position="124"/>
        <end position="152"/>
    </location>
</feature>
<proteinExistence type="predicted"/>
<dbReference type="EMBL" id="ARYH01000002">
    <property type="protein sequence ID" value="KCZ83539.1"/>
    <property type="molecule type" value="Genomic_DNA"/>
</dbReference>
<keyword evidence="3" id="KW-1185">Reference proteome</keyword>
<dbReference type="RefSeq" id="WP_035572469.1">
    <property type="nucleotide sequence ID" value="NZ_ARYH01000002.1"/>
</dbReference>
<gene>
    <name evidence="2" type="ORF">HAD_13094</name>
</gene>
<feature type="transmembrane region" description="Helical" evidence="1">
    <location>
        <begin position="268"/>
        <end position="289"/>
    </location>
</feature>
<feature type="transmembrane region" description="Helical" evidence="1">
    <location>
        <begin position="356"/>
        <end position="373"/>
    </location>
</feature>
<protein>
    <recommendedName>
        <fullName evidence="4">DUF2029 domain-containing protein</fullName>
    </recommendedName>
</protein>
<feature type="transmembrane region" description="Helical" evidence="1">
    <location>
        <begin position="324"/>
        <end position="344"/>
    </location>
</feature>
<feature type="transmembrane region" description="Helical" evidence="1">
    <location>
        <begin position="43"/>
        <end position="65"/>
    </location>
</feature>
<feature type="transmembrane region" description="Helical" evidence="1">
    <location>
        <begin position="236"/>
        <end position="256"/>
    </location>
</feature>
<keyword evidence="1" id="KW-1133">Transmembrane helix</keyword>
<dbReference type="Proteomes" id="UP000027446">
    <property type="component" value="Unassembled WGS sequence"/>
</dbReference>
<evidence type="ECO:0008006" key="4">
    <source>
        <dbReference type="Google" id="ProtNLM"/>
    </source>
</evidence>
<comment type="caution">
    <text evidence="2">The sequence shown here is derived from an EMBL/GenBank/DDBJ whole genome shotgun (WGS) entry which is preliminary data.</text>
</comment>
<keyword evidence="1" id="KW-0812">Transmembrane</keyword>
<organism evidence="2 3">
    <name type="scientific">Hyphomonas adhaerens MHS-3</name>
    <dbReference type="NCBI Taxonomy" id="1280949"/>
    <lineage>
        <taxon>Bacteria</taxon>
        <taxon>Pseudomonadati</taxon>
        <taxon>Pseudomonadota</taxon>
        <taxon>Alphaproteobacteria</taxon>
        <taxon>Hyphomonadales</taxon>
        <taxon>Hyphomonadaceae</taxon>
        <taxon>Hyphomonas</taxon>
    </lineage>
</organism>
<evidence type="ECO:0000256" key="1">
    <source>
        <dbReference type="SAM" id="Phobius"/>
    </source>
</evidence>